<gene>
    <name evidence="1" type="ORF">AR543_17250</name>
</gene>
<reference evidence="1 2" key="2">
    <citation type="journal article" date="2016" name="Int. J. Syst. Evol. Microbiol.">
        <title>Paenibacillus bovis sp. nov., isolated from raw yak (Bos grunniens) milk.</title>
        <authorList>
            <person name="Gao C."/>
            <person name="Han J."/>
            <person name="Liu Z."/>
            <person name="Xu X."/>
            <person name="Hang F."/>
            <person name="Wu Z."/>
        </authorList>
    </citation>
    <scope>NUCLEOTIDE SEQUENCE [LARGE SCALE GENOMIC DNA]</scope>
    <source>
        <strain evidence="1 2">BD3526</strain>
    </source>
</reference>
<evidence type="ECO:0000313" key="2">
    <source>
        <dbReference type="Proteomes" id="UP000078148"/>
    </source>
</evidence>
<accession>A0A172ZIX3</accession>
<dbReference type="KEGG" id="pbv:AR543_17250"/>
<keyword evidence="2" id="KW-1185">Reference proteome</keyword>
<dbReference type="STRING" id="1616788.AR543_17250"/>
<proteinExistence type="predicted"/>
<dbReference type="EMBL" id="CP013023">
    <property type="protein sequence ID" value="ANF97581.1"/>
    <property type="molecule type" value="Genomic_DNA"/>
</dbReference>
<organism evidence="1 2">
    <name type="scientific">Paenibacillus bovis</name>
    <dbReference type="NCBI Taxonomy" id="1616788"/>
    <lineage>
        <taxon>Bacteria</taxon>
        <taxon>Bacillati</taxon>
        <taxon>Bacillota</taxon>
        <taxon>Bacilli</taxon>
        <taxon>Bacillales</taxon>
        <taxon>Paenibacillaceae</taxon>
        <taxon>Paenibacillus</taxon>
    </lineage>
</organism>
<evidence type="ECO:0008006" key="3">
    <source>
        <dbReference type="Google" id="ProtNLM"/>
    </source>
</evidence>
<evidence type="ECO:0000313" key="1">
    <source>
        <dbReference type="EMBL" id="ANF97581.1"/>
    </source>
</evidence>
<sequence>MKLNVEYAENIIIAVKFKGEFTWFVTEKDYWYLDLVKWENAFIDKGHAIFNQGDYSDRFDIPILDEKSADAFLCEISEYKASKEELSELILAIDLNDTKMKYAIMNLIPCLFIDFDEKLLMSQFPEPASFEEYVPKDWKGSYENFLNKIPSQEKYWILDGKDIFKL</sequence>
<dbReference type="Proteomes" id="UP000078148">
    <property type="component" value="Chromosome"/>
</dbReference>
<reference evidence="2" key="1">
    <citation type="submission" date="2015-10" db="EMBL/GenBank/DDBJ databases">
        <title>Genome of Paenibacillus bovis sp. nov.</title>
        <authorList>
            <person name="Wu Z."/>
            <person name="Gao C."/>
            <person name="Liu Z."/>
            <person name="Zheng H."/>
        </authorList>
    </citation>
    <scope>NUCLEOTIDE SEQUENCE [LARGE SCALE GENOMIC DNA]</scope>
    <source>
        <strain evidence="2">BD3526</strain>
    </source>
</reference>
<dbReference type="AlphaFoldDB" id="A0A172ZIX3"/>
<dbReference type="OrthoDB" id="7058913at2"/>
<name>A0A172ZIX3_9BACL</name>
<dbReference type="RefSeq" id="WP_060535682.1">
    <property type="nucleotide sequence ID" value="NZ_CP013023.1"/>
</dbReference>
<protein>
    <recommendedName>
        <fullName evidence="3">Group-specific protein</fullName>
    </recommendedName>
</protein>